<evidence type="ECO:0000313" key="7">
    <source>
        <dbReference type="Proteomes" id="UP000224854"/>
    </source>
</evidence>
<dbReference type="Gene3D" id="3.40.20.10">
    <property type="entry name" value="Severin"/>
    <property type="match status" value="1"/>
</dbReference>
<dbReference type="AlphaFoldDB" id="A0A2C5YZ86"/>
<dbReference type="Gene3D" id="2.30.30.40">
    <property type="entry name" value="SH3 Domains"/>
    <property type="match status" value="2"/>
</dbReference>
<keyword evidence="1 2" id="KW-0728">SH3 domain</keyword>
<dbReference type="CDD" id="cd11281">
    <property type="entry name" value="ADF_drebrin_like"/>
    <property type="match status" value="1"/>
</dbReference>
<dbReference type="Proteomes" id="UP000224854">
    <property type="component" value="Unassembled WGS sequence"/>
</dbReference>
<feature type="region of interest" description="Disordered" evidence="3">
    <location>
        <begin position="162"/>
        <end position="188"/>
    </location>
</feature>
<dbReference type="PROSITE" id="PS51263">
    <property type="entry name" value="ADF_H"/>
    <property type="match status" value="1"/>
</dbReference>
<dbReference type="InterPro" id="IPR029006">
    <property type="entry name" value="ADF-H/Gelsolin-like_dom_sf"/>
</dbReference>
<evidence type="ECO:0000256" key="3">
    <source>
        <dbReference type="SAM" id="MobiDB-lite"/>
    </source>
</evidence>
<feature type="compositionally biased region" description="Low complexity" evidence="3">
    <location>
        <begin position="162"/>
        <end position="173"/>
    </location>
</feature>
<protein>
    <recommendedName>
        <fullName evidence="8">SH3 domain-containing protein</fullName>
    </recommendedName>
</protein>
<feature type="region of interest" description="Disordered" evidence="3">
    <location>
        <begin position="500"/>
        <end position="627"/>
    </location>
</feature>
<dbReference type="InterPro" id="IPR002108">
    <property type="entry name" value="ADF-H"/>
</dbReference>
<dbReference type="Pfam" id="PF00241">
    <property type="entry name" value="Cofilin_ADF"/>
    <property type="match status" value="1"/>
</dbReference>
<dbReference type="GO" id="GO:0051015">
    <property type="term" value="F:actin filament binding"/>
    <property type="evidence" value="ECO:0007669"/>
    <property type="project" value="TreeGrafter"/>
</dbReference>
<dbReference type="FunFam" id="2.30.30.40:FF:000242">
    <property type="entry name" value="Actin binding protein"/>
    <property type="match status" value="1"/>
</dbReference>
<dbReference type="EMBL" id="NJEU01000533">
    <property type="protein sequence ID" value="PHH73076.1"/>
    <property type="molecule type" value="Genomic_DNA"/>
</dbReference>
<accession>A0A2C5YZ86</accession>
<feature type="domain" description="SH3" evidence="4">
    <location>
        <begin position="628"/>
        <end position="688"/>
    </location>
</feature>
<dbReference type="CDD" id="cd11962">
    <property type="entry name" value="SH3_Abp1_fungi_C1"/>
    <property type="match status" value="1"/>
</dbReference>
<feature type="region of interest" description="Disordered" evidence="3">
    <location>
        <begin position="689"/>
        <end position="710"/>
    </location>
</feature>
<dbReference type="SMART" id="SM00326">
    <property type="entry name" value="SH3"/>
    <property type="match status" value="2"/>
</dbReference>
<feature type="compositionally biased region" description="Basic and acidic residues" evidence="3">
    <location>
        <begin position="597"/>
        <end position="606"/>
    </location>
</feature>
<evidence type="ECO:0008006" key="8">
    <source>
        <dbReference type="Google" id="ProtNLM"/>
    </source>
</evidence>
<dbReference type="Pfam" id="PF14604">
    <property type="entry name" value="SH3_9"/>
    <property type="match status" value="2"/>
</dbReference>
<evidence type="ECO:0000313" key="6">
    <source>
        <dbReference type="EMBL" id="PHH73076.1"/>
    </source>
</evidence>
<feature type="domain" description="ADF-H" evidence="5">
    <location>
        <begin position="5"/>
        <end position="152"/>
    </location>
</feature>
<evidence type="ECO:0000256" key="2">
    <source>
        <dbReference type="PROSITE-ProRule" id="PRU00192"/>
    </source>
</evidence>
<dbReference type="PRINTS" id="PR00499">
    <property type="entry name" value="P67PHOX"/>
</dbReference>
<dbReference type="GO" id="GO:0005884">
    <property type="term" value="C:actin filament"/>
    <property type="evidence" value="ECO:0007669"/>
    <property type="project" value="TreeGrafter"/>
</dbReference>
<feature type="domain" description="SH3" evidence="4">
    <location>
        <begin position="712"/>
        <end position="770"/>
    </location>
</feature>
<dbReference type="CDD" id="cd11961">
    <property type="entry name" value="SH3_Abp1_fungi_C2"/>
    <property type="match status" value="1"/>
</dbReference>
<dbReference type="InterPro" id="IPR001452">
    <property type="entry name" value="SH3_domain"/>
</dbReference>
<reference evidence="6 7" key="1">
    <citation type="submission" date="2017-06" db="EMBL/GenBank/DDBJ databases">
        <title>Ant-infecting Ophiocordyceps genomes reveal a high diversity of potential behavioral manipulation genes and a possible major role for enterotoxins.</title>
        <authorList>
            <person name="De Bekker C."/>
            <person name="Evans H.C."/>
            <person name="Brachmann A."/>
            <person name="Hughes D.P."/>
        </authorList>
    </citation>
    <scope>NUCLEOTIDE SEQUENCE [LARGE SCALE GENOMIC DNA]</scope>
    <source>
        <strain evidence="6 7">1348a</strain>
    </source>
</reference>
<dbReference type="PRINTS" id="PR00452">
    <property type="entry name" value="SH3DOMAIN"/>
</dbReference>
<feature type="compositionally biased region" description="Low complexity" evidence="3">
    <location>
        <begin position="439"/>
        <end position="451"/>
    </location>
</feature>
<dbReference type="FunFam" id="3.40.20.10:FF:000045">
    <property type="entry name" value="Actin binding protein, putative"/>
    <property type="match status" value="1"/>
</dbReference>
<dbReference type="InterPro" id="IPR035718">
    <property type="entry name" value="Abp1_fungi_SH3_C2"/>
</dbReference>
<dbReference type="GO" id="GO:0030833">
    <property type="term" value="P:regulation of actin filament polymerization"/>
    <property type="evidence" value="ECO:0007669"/>
    <property type="project" value="TreeGrafter"/>
</dbReference>
<feature type="region of interest" description="Disordered" evidence="3">
    <location>
        <begin position="413"/>
        <end position="466"/>
    </location>
</feature>
<evidence type="ECO:0000259" key="5">
    <source>
        <dbReference type="PROSITE" id="PS51263"/>
    </source>
</evidence>
<keyword evidence="7" id="KW-1185">Reference proteome</keyword>
<dbReference type="FunFam" id="2.30.30.40:FF:000273">
    <property type="entry name" value="Actin binding protein"/>
    <property type="match status" value="1"/>
</dbReference>
<dbReference type="OrthoDB" id="5971719at2759"/>
<dbReference type="SUPFAM" id="SSF55753">
    <property type="entry name" value="Actin depolymerizing proteins"/>
    <property type="match status" value="1"/>
</dbReference>
<dbReference type="InterPro" id="IPR035719">
    <property type="entry name" value="Abp1_fungi_SH3_C1"/>
</dbReference>
<evidence type="ECO:0000259" key="4">
    <source>
        <dbReference type="PROSITE" id="PS50002"/>
    </source>
</evidence>
<gene>
    <name evidence="6" type="ORF">CDD82_5667</name>
</gene>
<dbReference type="PANTHER" id="PTHR10829:SF25">
    <property type="entry name" value="DREBRIN-LIKE PROTEIN"/>
    <property type="match status" value="1"/>
</dbReference>
<sequence>MASLNLSINGPSIKSSYNGVVTDPLSASDSPTHAQWALFNVQAPLVNAFQDSGAKESILKVQSTGDGELAELNEDFSEGRVQFAFVKVKDPNTALPKCILIAWCGSGVPERTKGYFTSHTAAVAKVLHGYHVQITARSDADLDPDSIMKKVADASGAKYSAASSSSGAMAAAGRPPVKSKPVFTPTISSTGRSVNPLVAARSRRDTNVDQDGWGDDAPPVTRTQLERVEPAYRPIKVNMNELANQKPEPSRLDGNARHQDDMAPSTVVKGAYQPVGKVDIAAIRAAAKQEDYRPSPVKGAYEPVGKVDIDAIRARAQKPAEEADVDAPAPTPLANRAAAFSQPTQSERIMSLPKPKVANKFGGASFAGTKAPVPVGLGFGTPSASLPAPAGTTSRTFADQGGKTPAQIWAEKKARERGASVGSTGGTPSVTSPIAPQPSGGWKSGYSGKSWAPVQAPGYGRSAPEDVVRQDTGNATHGATGEDQDTSAGGVAVLKDRFKQAAPTSPQAVSPAPRMAPHESEPEAQSSPISSSRPSGGFALPGLPARPPPPTEEEQEEEYQHGDEEAASPIRVAVPVARGADTEEASTSRTEAPMPPSHDDVAKEENIPDEEEAEYSARRAAVPAPEQTVGKSALIQYDYDKAEDNEIDLIEGECVTNIDMVDEDWWMGTNSKGESGLFPSNYVELIDDESQSASARAPATEYETEPASHAADAGDTAIAMYDYEAAEDNELSFPEDAVITNLEFPDEDWWFGHYNGQSGLFPANYVQLKQ</sequence>
<feature type="compositionally biased region" description="Low complexity" evidence="3">
    <location>
        <begin position="523"/>
        <end position="535"/>
    </location>
</feature>
<dbReference type="InterPro" id="IPR036028">
    <property type="entry name" value="SH3-like_dom_sf"/>
</dbReference>
<proteinExistence type="predicted"/>
<dbReference type="SUPFAM" id="SSF50044">
    <property type="entry name" value="SH3-domain"/>
    <property type="match status" value="2"/>
</dbReference>
<dbReference type="PANTHER" id="PTHR10829">
    <property type="entry name" value="CORTACTIN AND DREBRIN"/>
    <property type="match status" value="1"/>
</dbReference>
<dbReference type="GO" id="GO:0030864">
    <property type="term" value="C:cortical actin cytoskeleton"/>
    <property type="evidence" value="ECO:0007669"/>
    <property type="project" value="TreeGrafter"/>
</dbReference>
<name>A0A2C5YZ86_9HYPO</name>
<organism evidence="6 7">
    <name type="scientific">Ophiocordyceps australis</name>
    <dbReference type="NCBI Taxonomy" id="1399860"/>
    <lineage>
        <taxon>Eukaryota</taxon>
        <taxon>Fungi</taxon>
        <taxon>Dikarya</taxon>
        <taxon>Ascomycota</taxon>
        <taxon>Pezizomycotina</taxon>
        <taxon>Sordariomycetes</taxon>
        <taxon>Hypocreomycetidae</taxon>
        <taxon>Hypocreales</taxon>
        <taxon>Ophiocordycipitaceae</taxon>
        <taxon>Ophiocordyceps</taxon>
    </lineage>
</organism>
<dbReference type="PROSITE" id="PS50002">
    <property type="entry name" value="SH3"/>
    <property type="match status" value="2"/>
</dbReference>
<evidence type="ECO:0000256" key="1">
    <source>
        <dbReference type="ARBA" id="ARBA00022443"/>
    </source>
</evidence>
<dbReference type="SMART" id="SM00102">
    <property type="entry name" value="ADF"/>
    <property type="match status" value="1"/>
</dbReference>
<comment type="caution">
    <text evidence="6">The sequence shown here is derived from an EMBL/GenBank/DDBJ whole genome shotgun (WGS) entry which is preliminary data.</text>
</comment>
<dbReference type="GO" id="GO:0030427">
    <property type="term" value="C:site of polarized growth"/>
    <property type="evidence" value="ECO:0007669"/>
    <property type="project" value="TreeGrafter"/>
</dbReference>